<gene>
    <name evidence="2" type="ORF">BXT86_03600</name>
</gene>
<sequence>MEDQNTISDLKKNIPLNLFQGLNLFNQRNEKKQENVILNDGARYPLAGSKNSIQPADRLGLQGRQGINSTHQSLNRY</sequence>
<name>A0A1V4QGJ1_UNCW3</name>
<protein>
    <submittedName>
        <fullName evidence="2">Uncharacterized protein</fullName>
    </submittedName>
</protein>
<feature type="compositionally biased region" description="Polar residues" evidence="1">
    <location>
        <begin position="65"/>
        <end position="77"/>
    </location>
</feature>
<accession>A0A1V4QGJ1</accession>
<reference evidence="3" key="1">
    <citation type="submission" date="2017-01" db="EMBL/GenBank/DDBJ databases">
        <title>Novel pathways for hydrocarbon cycling and metabolic interdependencies in hydrothermal sediment communities.</title>
        <authorList>
            <person name="Dombrowski N."/>
            <person name="Seitz K."/>
            <person name="Teske A."/>
            <person name="Baker B."/>
        </authorList>
    </citation>
    <scope>NUCLEOTIDE SEQUENCE [LARGE SCALE GENOMIC DNA]</scope>
</reference>
<comment type="caution">
    <text evidence="2">The sequence shown here is derived from an EMBL/GenBank/DDBJ whole genome shotgun (WGS) entry which is preliminary data.</text>
</comment>
<evidence type="ECO:0000313" key="2">
    <source>
        <dbReference type="EMBL" id="OPX17975.1"/>
    </source>
</evidence>
<evidence type="ECO:0000256" key="1">
    <source>
        <dbReference type="SAM" id="MobiDB-lite"/>
    </source>
</evidence>
<evidence type="ECO:0000313" key="3">
    <source>
        <dbReference type="Proteomes" id="UP000191663"/>
    </source>
</evidence>
<organism evidence="2 3">
    <name type="scientific">candidate division WOR-3 bacterium 4484_100</name>
    <dbReference type="NCBI Taxonomy" id="1936077"/>
    <lineage>
        <taxon>Bacteria</taxon>
        <taxon>Bacteria division WOR-3</taxon>
    </lineage>
</organism>
<proteinExistence type="predicted"/>
<feature type="region of interest" description="Disordered" evidence="1">
    <location>
        <begin position="48"/>
        <end position="77"/>
    </location>
</feature>
<dbReference type="Proteomes" id="UP000191663">
    <property type="component" value="Unassembled WGS sequence"/>
</dbReference>
<dbReference type="AlphaFoldDB" id="A0A1V4QGJ1"/>
<dbReference type="EMBL" id="MUKB01000055">
    <property type="protein sequence ID" value="OPX17975.1"/>
    <property type="molecule type" value="Genomic_DNA"/>
</dbReference>